<dbReference type="EC" id="2.7.1.50" evidence="11"/>
<dbReference type="GO" id="GO:0009229">
    <property type="term" value="P:thiamine diphosphate biosynthetic process"/>
    <property type="evidence" value="ECO:0007669"/>
    <property type="project" value="UniProtKB-UniRule"/>
</dbReference>
<evidence type="ECO:0000256" key="4">
    <source>
        <dbReference type="ARBA" id="ARBA00022679"/>
    </source>
</evidence>
<dbReference type="PRINTS" id="PR01099">
    <property type="entry name" value="HYETHTZKNASE"/>
</dbReference>
<keyword evidence="6 11" id="KW-0547">Nucleotide-binding</keyword>
<keyword evidence="5 11" id="KW-0479">Metal-binding</keyword>
<feature type="binding site" evidence="11">
    <location>
        <position position="196"/>
    </location>
    <ligand>
        <name>substrate</name>
    </ligand>
</feature>
<comment type="pathway">
    <text evidence="3 11">Cofactor biosynthesis; thiamine diphosphate biosynthesis; 4-methyl-5-(2-phosphoethyl)-thiazole from 5-(2-hydroxyethyl)-4-methylthiazole: step 1/1.</text>
</comment>
<dbReference type="CDD" id="cd01170">
    <property type="entry name" value="THZ_kinase"/>
    <property type="match status" value="1"/>
</dbReference>
<keyword evidence="13" id="KW-1185">Reference proteome</keyword>
<name>A0A160PP91_9CORY</name>
<keyword evidence="9 11" id="KW-0460">Magnesium</keyword>
<organism evidence="12 13">
    <name type="scientific">Corynebacterium suranareeae</name>
    <dbReference type="NCBI Taxonomy" id="2506452"/>
    <lineage>
        <taxon>Bacteria</taxon>
        <taxon>Bacillati</taxon>
        <taxon>Actinomycetota</taxon>
        <taxon>Actinomycetes</taxon>
        <taxon>Mycobacteriales</taxon>
        <taxon>Corynebacteriaceae</taxon>
        <taxon>Corynebacterium</taxon>
    </lineage>
</organism>
<feature type="binding site" evidence="11">
    <location>
        <position position="169"/>
    </location>
    <ligand>
        <name>ATP</name>
        <dbReference type="ChEBI" id="CHEBI:30616"/>
    </ligand>
</feature>
<evidence type="ECO:0000256" key="10">
    <source>
        <dbReference type="ARBA" id="ARBA00022977"/>
    </source>
</evidence>
<dbReference type="PIRSF" id="PIRSF000513">
    <property type="entry name" value="Thz_kinase"/>
    <property type="match status" value="1"/>
</dbReference>
<feature type="binding site" evidence="11">
    <location>
        <position position="48"/>
    </location>
    <ligand>
        <name>substrate</name>
    </ligand>
</feature>
<evidence type="ECO:0000256" key="2">
    <source>
        <dbReference type="ARBA" id="ARBA00001946"/>
    </source>
</evidence>
<evidence type="ECO:0000313" key="13">
    <source>
        <dbReference type="Proteomes" id="UP000218244"/>
    </source>
</evidence>
<evidence type="ECO:0000256" key="11">
    <source>
        <dbReference type="HAMAP-Rule" id="MF_00228"/>
    </source>
</evidence>
<keyword evidence="4 11" id="KW-0808">Transferase</keyword>
<comment type="catalytic activity">
    <reaction evidence="1 11">
        <text>5-(2-hydroxyethyl)-4-methylthiazole + ATP = 4-methyl-5-(2-phosphooxyethyl)-thiazole + ADP + H(+)</text>
        <dbReference type="Rhea" id="RHEA:24212"/>
        <dbReference type="ChEBI" id="CHEBI:15378"/>
        <dbReference type="ChEBI" id="CHEBI:17957"/>
        <dbReference type="ChEBI" id="CHEBI:30616"/>
        <dbReference type="ChEBI" id="CHEBI:58296"/>
        <dbReference type="ChEBI" id="CHEBI:456216"/>
        <dbReference type="EC" id="2.7.1.50"/>
    </reaction>
</comment>
<sequence>MAFKVANSFLDSLTLVRQNTPLVQCLTNSVVMQVTANVLLAAGATPAMVDTPAESAEFAAIANGVLINAGTPSTEQYQGMTNAIEGALKAGTPWVLDPVAVGGLSERTKYAEGIVDKQPAAIRGNASEIVALAGLGAGGRGVDATDSVEAALHAAHQLANRTGGVVAVSGEQDLIVSGDRVTWLRSGDPMLQLVIGTGCSLGALTAAYLGAVVGSSISEHDAVLAAHAHIGAAGQIAAQKATAPGSFAVAFIDALYEVDAQTVASLIDVREA</sequence>
<dbReference type="GO" id="GO:0005524">
    <property type="term" value="F:ATP binding"/>
    <property type="evidence" value="ECO:0007669"/>
    <property type="project" value="UniProtKB-UniRule"/>
</dbReference>
<dbReference type="GO" id="GO:0004417">
    <property type="term" value="F:hydroxyethylthiazole kinase activity"/>
    <property type="evidence" value="ECO:0007669"/>
    <property type="project" value="UniProtKB-UniRule"/>
</dbReference>
<dbReference type="Proteomes" id="UP000218244">
    <property type="component" value="Chromosome"/>
</dbReference>
<dbReference type="KEGG" id="csur:N24_1555"/>
<keyword evidence="8 11" id="KW-0067">ATP-binding</keyword>
<gene>
    <name evidence="11 12" type="primary">thiM</name>
    <name evidence="12" type="ORF">N24_1555</name>
</gene>
<comment type="cofactor">
    <cofactor evidence="2 11">
        <name>Mg(2+)</name>
        <dbReference type="ChEBI" id="CHEBI:18420"/>
    </cofactor>
</comment>
<dbReference type="EMBL" id="AP017369">
    <property type="protein sequence ID" value="BAU95817.1"/>
    <property type="molecule type" value="Genomic_DNA"/>
</dbReference>
<dbReference type="InterPro" id="IPR029056">
    <property type="entry name" value="Ribokinase-like"/>
</dbReference>
<evidence type="ECO:0000256" key="8">
    <source>
        <dbReference type="ARBA" id="ARBA00022840"/>
    </source>
</evidence>
<dbReference type="GO" id="GO:0009228">
    <property type="term" value="P:thiamine biosynthetic process"/>
    <property type="evidence" value="ECO:0007669"/>
    <property type="project" value="UniProtKB-KW"/>
</dbReference>
<dbReference type="SUPFAM" id="SSF53613">
    <property type="entry name" value="Ribokinase-like"/>
    <property type="match status" value="1"/>
</dbReference>
<dbReference type="AlphaFoldDB" id="A0A160PP91"/>
<comment type="function">
    <text evidence="11">Catalyzes the phosphorylation of the hydroxyl group of 4-methyl-5-beta-hydroxyethylthiazole (THZ).</text>
</comment>
<keyword evidence="10 11" id="KW-0784">Thiamine biosynthesis</keyword>
<dbReference type="NCBIfam" id="NF006830">
    <property type="entry name" value="PRK09355.1"/>
    <property type="match status" value="1"/>
</dbReference>
<dbReference type="HAMAP" id="MF_00228">
    <property type="entry name" value="Thz_kinase"/>
    <property type="match status" value="1"/>
</dbReference>
<proteinExistence type="inferred from homology"/>
<keyword evidence="7 11" id="KW-0418">Kinase</keyword>
<dbReference type="Gene3D" id="3.40.1190.20">
    <property type="match status" value="1"/>
</dbReference>
<dbReference type="UniPathway" id="UPA00060">
    <property type="reaction ID" value="UER00139"/>
</dbReference>
<dbReference type="Pfam" id="PF02110">
    <property type="entry name" value="HK"/>
    <property type="match status" value="1"/>
</dbReference>
<evidence type="ECO:0000256" key="9">
    <source>
        <dbReference type="ARBA" id="ARBA00022842"/>
    </source>
</evidence>
<evidence type="ECO:0000256" key="3">
    <source>
        <dbReference type="ARBA" id="ARBA00004868"/>
    </source>
</evidence>
<feature type="binding site" evidence="11">
    <location>
        <position position="123"/>
    </location>
    <ligand>
        <name>ATP</name>
        <dbReference type="ChEBI" id="CHEBI:30616"/>
    </ligand>
</feature>
<accession>A0A160PP91</accession>
<evidence type="ECO:0000256" key="6">
    <source>
        <dbReference type="ARBA" id="ARBA00022741"/>
    </source>
</evidence>
<dbReference type="InterPro" id="IPR000417">
    <property type="entry name" value="Hyethyz_kinase"/>
</dbReference>
<evidence type="ECO:0000313" key="12">
    <source>
        <dbReference type="EMBL" id="BAU95817.1"/>
    </source>
</evidence>
<evidence type="ECO:0000256" key="1">
    <source>
        <dbReference type="ARBA" id="ARBA00001771"/>
    </source>
</evidence>
<evidence type="ECO:0000256" key="5">
    <source>
        <dbReference type="ARBA" id="ARBA00022723"/>
    </source>
</evidence>
<dbReference type="GO" id="GO:0000287">
    <property type="term" value="F:magnesium ion binding"/>
    <property type="evidence" value="ECO:0007669"/>
    <property type="project" value="UniProtKB-UniRule"/>
</dbReference>
<reference evidence="12 13" key="1">
    <citation type="submission" date="2016-02" db="EMBL/GenBank/DDBJ databases">
        <title>Corynebacterium glutamicum N24 whole genome sequencing project.</title>
        <authorList>
            <person name="Matsutani M."/>
            <person name="Nangtapong N."/>
            <person name="Yakushi T."/>
            <person name="Matsushita K."/>
        </authorList>
    </citation>
    <scope>NUCLEOTIDE SEQUENCE [LARGE SCALE GENOMIC DNA]</scope>
    <source>
        <strain evidence="12 13">N24</strain>
    </source>
</reference>
<protein>
    <recommendedName>
        <fullName evidence="11">Hydroxyethylthiazole kinase</fullName>
        <ecNumber evidence="11">2.7.1.50</ecNumber>
    </recommendedName>
    <alternativeName>
        <fullName evidence="11">4-methyl-5-beta-hydroxyethylthiazole kinase</fullName>
        <shortName evidence="11">TH kinase</shortName>
        <shortName evidence="11">Thz kinase</shortName>
    </alternativeName>
</protein>
<comment type="similarity">
    <text evidence="11">Belongs to the Thz kinase family.</text>
</comment>
<evidence type="ECO:0000256" key="7">
    <source>
        <dbReference type="ARBA" id="ARBA00022777"/>
    </source>
</evidence>